<reference evidence="2 3" key="1">
    <citation type="submission" date="2018-07" db="EMBL/GenBank/DDBJ databases">
        <title>Dyadobacter roseus sp. nov., isolated from rose rhizosphere soil.</title>
        <authorList>
            <person name="Chen L."/>
        </authorList>
    </citation>
    <scope>NUCLEOTIDE SEQUENCE [LARGE SCALE GENOMIC DNA]</scope>
    <source>
        <strain evidence="2 3">RS19</strain>
    </source>
</reference>
<evidence type="ECO:0000313" key="2">
    <source>
        <dbReference type="EMBL" id="REA60184.1"/>
    </source>
</evidence>
<gene>
    <name evidence="2" type="ORF">DSL64_16050</name>
</gene>
<keyword evidence="1" id="KW-0812">Transmembrane</keyword>
<accession>A0A3D8Y9P7</accession>
<evidence type="ECO:0000256" key="1">
    <source>
        <dbReference type="SAM" id="Phobius"/>
    </source>
</evidence>
<proteinExistence type="predicted"/>
<dbReference type="RefSeq" id="WP_115831929.1">
    <property type="nucleotide sequence ID" value="NZ_QNUL01000012.1"/>
</dbReference>
<dbReference type="InterPro" id="IPR018490">
    <property type="entry name" value="cNMP-bd_dom_sf"/>
</dbReference>
<evidence type="ECO:0000313" key="3">
    <source>
        <dbReference type="Proteomes" id="UP000256373"/>
    </source>
</evidence>
<dbReference type="EMBL" id="QNUL01000012">
    <property type="protein sequence ID" value="REA60184.1"/>
    <property type="molecule type" value="Genomic_DNA"/>
</dbReference>
<dbReference type="SUPFAM" id="SSF51206">
    <property type="entry name" value="cAMP-binding domain-like"/>
    <property type="match status" value="1"/>
</dbReference>
<evidence type="ECO:0008006" key="4">
    <source>
        <dbReference type="Google" id="ProtNLM"/>
    </source>
</evidence>
<organism evidence="2 3">
    <name type="scientific">Dyadobacter luteus</name>
    <dbReference type="NCBI Taxonomy" id="2259619"/>
    <lineage>
        <taxon>Bacteria</taxon>
        <taxon>Pseudomonadati</taxon>
        <taxon>Bacteroidota</taxon>
        <taxon>Cytophagia</taxon>
        <taxon>Cytophagales</taxon>
        <taxon>Spirosomataceae</taxon>
        <taxon>Dyadobacter</taxon>
    </lineage>
</organism>
<protein>
    <recommendedName>
        <fullName evidence="4">Crp/Fnr family transcriptional regulator</fullName>
    </recommendedName>
</protein>
<keyword evidence="1" id="KW-1133">Transmembrane helix</keyword>
<dbReference type="InterPro" id="IPR014710">
    <property type="entry name" value="RmlC-like_jellyroll"/>
</dbReference>
<keyword evidence="1" id="KW-0472">Membrane</keyword>
<dbReference type="OrthoDB" id="947112at2"/>
<name>A0A3D8Y9P7_9BACT</name>
<feature type="transmembrane region" description="Helical" evidence="1">
    <location>
        <begin position="20"/>
        <end position="40"/>
    </location>
</feature>
<dbReference type="Gene3D" id="2.60.120.10">
    <property type="entry name" value="Jelly Rolls"/>
    <property type="match status" value="1"/>
</dbReference>
<comment type="caution">
    <text evidence="2">The sequence shown here is derived from an EMBL/GenBank/DDBJ whole genome shotgun (WGS) entry which is preliminary data.</text>
</comment>
<dbReference type="AlphaFoldDB" id="A0A3D8Y9P7"/>
<sequence length="220" mass="24776">MTSVPVKVFRLLAGIRPMSLSGILIFSPTFTIAMQTLSLLGHLETFYPLTDQFKDALHSSITNQKLKKGQVIYPNAGLPAVWYLKSGLAKGHYYDLDGKEHITRFWKQGETMLLAEITPNSALAASQITLLEDSTVTIIGEKNAVYLYNRFAEASKLLIKILLSDRNKAEIKAHLRTLPAAQAYQEFKDVFPAERIILKDISCYLEISQTWLSDIRKNRG</sequence>
<dbReference type="Proteomes" id="UP000256373">
    <property type="component" value="Unassembled WGS sequence"/>
</dbReference>
<keyword evidence="3" id="KW-1185">Reference proteome</keyword>